<dbReference type="KEGG" id="ztr:MYCGRDRAFT_109052"/>
<feature type="transmembrane region" description="Helical" evidence="6">
    <location>
        <begin position="399"/>
        <end position="417"/>
    </location>
</feature>
<feature type="transmembrane region" description="Helical" evidence="6">
    <location>
        <begin position="61"/>
        <end position="87"/>
    </location>
</feature>
<dbReference type="PANTHER" id="PTHR45649">
    <property type="entry name" value="AMINO-ACID PERMEASE BAT1"/>
    <property type="match status" value="1"/>
</dbReference>
<evidence type="ECO:0000256" key="6">
    <source>
        <dbReference type="SAM" id="Phobius"/>
    </source>
</evidence>
<feature type="transmembrane region" description="Helical" evidence="6">
    <location>
        <begin position="334"/>
        <end position="359"/>
    </location>
</feature>
<comment type="subcellular location">
    <subcellularLocation>
        <location evidence="1">Membrane</location>
        <topology evidence="1">Multi-pass membrane protein</topology>
    </subcellularLocation>
</comment>
<dbReference type="OMA" id="PTGQPHI"/>
<feature type="transmembrane region" description="Helical" evidence="6">
    <location>
        <begin position="496"/>
        <end position="515"/>
    </location>
</feature>
<dbReference type="RefSeq" id="XP_003852938.1">
    <property type="nucleotide sequence ID" value="XM_003852890.1"/>
</dbReference>
<keyword evidence="8" id="KW-1185">Reference proteome</keyword>
<evidence type="ECO:0000256" key="2">
    <source>
        <dbReference type="ARBA" id="ARBA00022448"/>
    </source>
</evidence>
<dbReference type="GO" id="GO:0016020">
    <property type="term" value="C:membrane"/>
    <property type="evidence" value="ECO:0007669"/>
    <property type="project" value="UniProtKB-SubCell"/>
</dbReference>
<dbReference type="Proteomes" id="UP000008062">
    <property type="component" value="Chromosome 4"/>
</dbReference>
<gene>
    <name evidence="7" type="ORF">MYCGRDRAFT_109052</name>
</gene>
<evidence type="ECO:0000256" key="5">
    <source>
        <dbReference type="ARBA" id="ARBA00023136"/>
    </source>
</evidence>
<feature type="transmembrane region" description="Helical" evidence="6">
    <location>
        <begin position="213"/>
        <end position="232"/>
    </location>
</feature>
<feature type="transmembrane region" description="Helical" evidence="6">
    <location>
        <begin position="141"/>
        <end position="164"/>
    </location>
</feature>
<dbReference type="InParanoid" id="F9X8X8"/>
<keyword evidence="4 6" id="KW-1133">Transmembrane helix</keyword>
<dbReference type="eggNOG" id="KOG1289">
    <property type="taxonomic scope" value="Eukaryota"/>
</dbReference>
<dbReference type="GeneID" id="13400445"/>
<dbReference type="PIRSF" id="PIRSF006060">
    <property type="entry name" value="AA_transporter"/>
    <property type="match status" value="1"/>
</dbReference>
<evidence type="ECO:0008006" key="9">
    <source>
        <dbReference type="Google" id="ProtNLM"/>
    </source>
</evidence>
<organism evidence="7 8">
    <name type="scientific">Zymoseptoria tritici (strain CBS 115943 / IPO323)</name>
    <name type="common">Speckled leaf blotch fungus</name>
    <name type="synonym">Septoria tritici</name>
    <dbReference type="NCBI Taxonomy" id="336722"/>
    <lineage>
        <taxon>Eukaryota</taxon>
        <taxon>Fungi</taxon>
        <taxon>Dikarya</taxon>
        <taxon>Ascomycota</taxon>
        <taxon>Pezizomycotina</taxon>
        <taxon>Dothideomycetes</taxon>
        <taxon>Dothideomycetidae</taxon>
        <taxon>Mycosphaerellales</taxon>
        <taxon>Mycosphaerellaceae</taxon>
        <taxon>Zymoseptoria</taxon>
    </lineage>
</organism>
<dbReference type="Pfam" id="PF13520">
    <property type="entry name" value="AA_permease_2"/>
    <property type="match status" value="1"/>
</dbReference>
<dbReference type="InterPro" id="IPR002293">
    <property type="entry name" value="AA/rel_permease1"/>
</dbReference>
<evidence type="ECO:0000256" key="1">
    <source>
        <dbReference type="ARBA" id="ARBA00004141"/>
    </source>
</evidence>
<reference evidence="7 8" key="1">
    <citation type="journal article" date="2011" name="PLoS Genet.">
        <title>Finished genome of the fungal wheat pathogen Mycosphaerella graminicola reveals dispensome structure, chromosome plasticity, and stealth pathogenesis.</title>
        <authorList>
            <person name="Goodwin S.B."/>
            <person name="Ben M'barek S."/>
            <person name="Dhillon B."/>
            <person name="Wittenberg A.H.J."/>
            <person name="Crane C.F."/>
            <person name="Hane J.K."/>
            <person name="Foster A.J."/>
            <person name="Van der Lee T.A.J."/>
            <person name="Grimwood J."/>
            <person name="Aerts A."/>
            <person name="Antoniw J."/>
            <person name="Bailey A."/>
            <person name="Bluhm B."/>
            <person name="Bowler J."/>
            <person name="Bristow J."/>
            <person name="van der Burgt A."/>
            <person name="Canto-Canche B."/>
            <person name="Churchill A.C.L."/>
            <person name="Conde-Ferraez L."/>
            <person name="Cools H.J."/>
            <person name="Coutinho P.M."/>
            <person name="Csukai M."/>
            <person name="Dehal P."/>
            <person name="De Wit P."/>
            <person name="Donzelli B."/>
            <person name="van de Geest H.C."/>
            <person name="van Ham R.C.H.J."/>
            <person name="Hammond-Kosack K.E."/>
            <person name="Henrissat B."/>
            <person name="Kilian A."/>
            <person name="Kobayashi A.K."/>
            <person name="Koopmann E."/>
            <person name="Kourmpetis Y."/>
            <person name="Kuzniar A."/>
            <person name="Lindquist E."/>
            <person name="Lombard V."/>
            <person name="Maliepaard C."/>
            <person name="Martins N."/>
            <person name="Mehrabi R."/>
            <person name="Nap J.P.H."/>
            <person name="Ponomarenko A."/>
            <person name="Rudd J.J."/>
            <person name="Salamov A."/>
            <person name="Schmutz J."/>
            <person name="Schouten H.J."/>
            <person name="Shapiro H."/>
            <person name="Stergiopoulos I."/>
            <person name="Torriani S.F.F."/>
            <person name="Tu H."/>
            <person name="de Vries R.P."/>
            <person name="Waalwijk C."/>
            <person name="Ware S.B."/>
            <person name="Wiebenga A."/>
            <person name="Zwiers L.-H."/>
            <person name="Oliver R.P."/>
            <person name="Grigoriev I.V."/>
            <person name="Kema G.H.J."/>
        </authorList>
    </citation>
    <scope>NUCLEOTIDE SEQUENCE [LARGE SCALE GENOMIC DNA]</scope>
    <source>
        <strain evidence="8">CBS 115943 / IPO323</strain>
    </source>
</reference>
<accession>F9X8X8</accession>
<keyword evidence="2" id="KW-0813">Transport</keyword>
<feature type="transmembrane region" description="Helical" evidence="6">
    <location>
        <begin position="252"/>
        <end position="273"/>
    </location>
</feature>
<keyword evidence="3 6" id="KW-0812">Transmembrane</keyword>
<keyword evidence="5 6" id="KW-0472">Membrane</keyword>
<feature type="transmembrane region" description="Helical" evidence="6">
    <location>
        <begin position="293"/>
        <end position="314"/>
    </location>
</feature>
<evidence type="ECO:0000256" key="3">
    <source>
        <dbReference type="ARBA" id="ARBA00022692"/>
    </source>
</evidence>
<dbReference type="HOGENOM" id="CLU_004495_6_1_1"/>
<feature type="transmembrane region" description="Helical" evidence="6">
    <location>
        <begin position="93"/>
        <end position="113"/>
    </location>
</feature>
<feature type="transmembrane region" description="Helical" evidence="6">
    <location>
        <begin position="184"/>
        <end position="206"/>
    </location>
</feature>
<sequence length="556" mass="61038">METAQMDQFGKEQIVDSRDVDADSDLVNQEQLPGRNYDPMHDNRDMRRLGKKQELKRRFRFFSIVGYVIVLGLTWEFTLTTSIFSLANGGTAGAIWLTLVVTCGMFFVMLSMAELASMAPTSGGQYHWVSEFAPPHLQKPLSYAVGWLCALGWQGAMPTVAYVGAQQVLALISVCDQSFVIKGWHGALLTIAYVLAAISFNTFAIGKLPVLEGLAVVVHIFGFFAFIVIMWTMGPREPAGVVFTTFADDNGWGSLGLATLIGMIGPTTTYLGADSAVHLAEELKDASYILPRAIFTASIINYCLGLITIITFMFAIDDLPALLDSKTGQPWAQLIWNITGSKAATIVLILVMMVMYFFCAVNQVTTSSRQVWSFARDKGLPFHQFLSHVRPNSGVPANAVYVTLAWTSLIALIIIGSTTAFNIILSVSATGLFTSYFTVIATVIGKRLRKEKFPASKFSLGRWGLPVNVIACCFLVVAYLFLFFPAVPSPDAASMNWAILVYGVVVCFAFGYYFVRGRHEYDGPVEYVRKDIQGLESAVDFAHLPILEMSTSSPSL</sequence>
<protein>
    <recommendedName>
        <fullName evidence="9">Amino acid transporter</fullName>
    </recommendedName>
</protein>
<evidence type="ECO:0000313" key="7">
    <source>
        <dbReference type="EMBL" id="EGP87914.1"/>
    </source>
</evidence>
<evidence type="ECO:0000256" key="4">
    <source>
        <dbReference type="ARBA" id="ARBA00022989"/>
    </source>
</evidence>
<dbReference type="PANTHER" id="PTHR45649:SF2">
    <property type="entry name" value="ACID PERMEASE, PUTATIVE-RELATED"/>
    <property type="match status" value="1"/>
</dbReference>
<dbReference type="OrthoDB" id="3257095at2759"/>
<evidence type="ECO:0000313" key="8">
    <source>
        <dbReference type="Proteomes" id="UP000008062"/>
    </source>
</evidence>
<name>F9X8X8_ZYMTI</name>
<dbReference type="GO" id="GO:0022857">
    <property type="term" value="F:transmembrane transporter activity"/>
    <property type="evidence" value="ECO:0007669"/>
    <property type="project" value="InterPro"/>
</dbReference>
<dbReference type="EMBL" id="CM001199">
    <property type="protein sequence ID" value="EGP87914.1"/>
    <property type="molecule type" value="Genomic_DNA"/>
</dbReference>
<proteinExistence type="predicted"/>
<dbReference type="Gene3D" id="1.20.1740.10">
    <property type="entry name" value="Amino acid/polyamine transporter I"/>
    <property type="match status" value="1"/>
</dbReference>
<feature type="transmembrane region" description="Helical" evidence="6">
    <location>
        <begin position="423"/>
        <end position="444"/>
    </location>
</feature>
<feature type="transmembrane region" description="Helical" evidence="6">
    <location>
        <begin position="465"/>
        <end position="484"/>
    </location>
</feature>
<dbReference type="AlphaFoldDB" id="F9X8X8"/>